<evidence type="ECO:0000256" key="4">
    <source>
        <dbReference type="ARBA" id="ARBA00023254"/>
    </source>
</evidence>
<dbReference type="PANTHER" id="PTHR22663">
    <property type="entry name" value="RING FINGER PROTEIN NARYA-RELATED"/>
    <property type="match status" value="1"/>
</dbReference>
<dbReference type="GO" id="GO:0000795">
    <property type="term" value="C:synaptonemal complex"/>
    <property type="evidence" value="ECO:0007669"/>
    <property type="project" value="InterPro"/>
</dbReference>
<dbReference type="Ensembl" id="ENSMSIT00000031499.1">
    <property type="protein sequence ID" value="ENSMSIP00000024952.1"/>
    <property type="gene ID" value="ENSMSIG00000021102.1"/>
</dbReference>
<dbReference type="InterPro" id="IPR013083">
    <property type="entry name" value="Znf_RING/FYVE/PHD"/>
</dbReference>
<dbReference type="Proteomes" id="UP000694415">
    <property type="component" value="Unplaced"/>
</dbReference>
<evidence type="ECO:0000256" key="6">
    <source>
        <dbReference type="ARBA" id="ARBA00074434"/>
    </source>
</evidence>
<accession>A0A8C6MZN5</accession>
<keyword evidence="13" id="KW-1185">Reference proteome</keyword>
<feature type="compositionally biased region" description="Polar residues" evidence="10">
    <location>
        <begin position="169"/>
        <end position="181"/>
    </location>
</feature>
<dbReference type="GO" id="GO:0016925">
    <property type="term" value="P:protein sumoylation"/>
    <property type="evidence" value="ECO:0007669"/>
    <property type="project" value="TreeGrafter"/>
</dbReference>
<feature type="compositionally biased region" description="Polar residues" evidence="10">
    <location>
        <begin position="143"/>
        <end position="162"/>
    </location>
</feature>
<evidence type="ECO:0000259" key="11">
    <source>
        <dbReference type="PROSITE" id="PS50089"/>
    </source>
</evidence>
<feature type="domain" description="RING-type" evidence="11">
    <location>
        <begin position="7"/>
        <end position="46"/>
    </location>
</feature>
<keyword evidence="2 9" id="KW-0863">Zinc-finger</keyword>
<dbReference type="Pfam" id="PF14634">
    <property type="entry name" value="zf-RING_5"/>
    <property type="match status" value="1"/>
</dbReference>
<dbReference type="InterPro" id="IPR042123">
    <property type="entry name" value="Zip3/RNF212-like"/>
</dbReference>
<comment type="function">
    <text evidence="5">SUMO E3 ligase that acts as a regulator of crossing-over during meiosis: required to couple chromosome synapsis to the formation of crossover-specific recombination complexes. Localizes to recombination sites and stabilizes meiosis-specific recombination factors, such as MutS-gamma complex proteins (MSH4 and MSH5) and TEX11. May mediate sumoylation of target proteins MSH4 and/or MSH5, leading to enhance their binding to recombination sites. Acts as a limiting factor for crossover designation and/or reinforcement and plays an antagonist role with CCNB1IP1/HEI10 in the regulation of meiotic recombination.</text>
</comment>
<evidence type="ECO:0000256" key="7">
    <source>
        <dbReference type="ARBA" id="ARBA00080634"/>
    </source>
</evidence>
<evidence type="ECO:0000256" key="8">
    <source>
        <dbReference type="ARBA" id="ARBA00083473"/>
    </source>
</evidence>
<reference evidence="12" key="2">
    <citation type="submission" date="2025-09" db="UniProtKB">
        <authorList>
            <consortium name="Ensembl"/>
        </authorList>
    </citation>
    <scope>IDENTIFICATION</scope>
</reference>
<dbReference type="FunFam" id="3.30.40.10:FF:000839">
    <property type="entry name" value="Ring finger protein 212"/>
    <property type="match status" value="1"/>
</dbReference>
<dbReference type="Gene3D" id="3.30.40.10">
    <property type="entry name" value="Zinc/RING finger domain, C3HC4 (zinc finger)"/>
    <property type="match status" value="1"/>
</dbReference>
<keyword evidence="3" id="KW-0862">Zinc</keyword>
<evidence type="ECO:0000256" key="3">
    <source>
        <dbReference type="ARBA" id="ARBA00022833"/>
    </source>
</evidence>
<dbReference type="GO" id="GO:0007129">
    <property type="term" value="P:homologous chromosome pairing at meiosis"/>
    <property type="evidence" value="ECO:0007669"/>
    <property type="project" value="TreeGrafter"/>
</dbReference>
<name>A0A8C6MZN5_MUSSI</name>
<evidence type="ECO:0000256" key="1">
    <source>
        <dbReference type="ARBA" id="ARBA00022723"/>
    </source>
</evidence>
<evidence type="ECO:0000256" key="2">
    <source>
        <dbReference type="ARBA" id="ARBA00022771"/>
    </source>
</evidence>
<dbReference type="GO" id="GO:0008270">
    <property type="term" value="F:zinc ion binding"/>
    <property type="evidence" value="ECO:0007669"/>
    <property type="project" value="UniProtKB-KW"/>
</dbReference>
<dbReference type="CDD" id="cd16746">
    <property type="entry name" value="RING-HC_RNF212"/>
    <property type="match status" value="1"/>
</dbReference>
<evidence type="ECO:0000313" key="13">
    <source>
        <dbReference type="Proteomes" id="UP000694415"/>
    </source>
</evidence>
<dbReference type="GO" id="GO:0007131">
    <property type="term" value="P:reciprocal meiotic recombination"/>
    <property type="evidence" value="ECO:0007669"/>
    <property type="project" value="InterPro"/>
</dbReference>
<sequence>MASWVFCNRCFQSPHRKSSFSLTSCGHVYCHSCLLKGTKNECVICQAPCQTVLLSKHTNSNIQTFFLGIDGLCKKYSQETSQISEFQEKHRRRLVAFYQEKVNSNSEFLIHLSLTPSHASMTKAIRVPPLQMPYKELSPPPASQLSSRATQGPSPSVSSSWTGPPRQPISISGLLQRQCAGSASPRGMDTEKMSPFLPSTPTNLRSVASPWHACVHR</sequence>
<evidence type="ECO:0000313" key="12">
    <source>
        <dbReference type="Ensembl" id="ENSMSIP00000024952.1"/>
    </source>
</evidence>
<keyword evidence="1" id="KW-0479">Metal-binding</keyword>
<dbReference type="SUPFAM" id="SSF57850">
    <property type="entry name" value="RING/U-box"/>
    <property type="match status" value="1"/>
</dbReference>
<dbReference type="PANTHER" id="PTHR22663:SF21">
    <property type="entry name" value="E3 SUMO-PROTEIN LIGASE RNF212-RELATED"/>
    <property type="match status" value="1"/>
</dbReference>
<dbReference type="InterPro" id="IPR017907">
    <property type="entry name" value="Znf_RING_CS"/>
</dbReference>
<dbReference type="PROSITE" id="PS00518">
    <property type="entry name" value="ZF_RING_1"/>
    <property type="match status" value="1"/>
</dbReference>
<keyword evidence="4" id="KW-0469">Meiosis</keyword>
<feature type="region of interest" description="Disordered" evidence="10">
    <location>
        <begin position="132"/>
        <end position="201"/>
    </location>
</feature>
<dbReference type="InterPro" id="IPR001841">
    <property type="entry name" value="Znf_RING"/>
</dbReference>
<evidence type="ECO:0000256" key="5">
    <source>
        <dbReference type="ARBA" id="ARBA00059057"/>
    </source>
</evidence>
<reference evidence="12" key="1">
    <citation type="submission" date="2025-08" db="UniProtKB">
        <authorList>
            <consortium name="Ensembl"/>
        </authorList>
    </citation>
    <scope>IDENTIFICATION</scope>
</reference>
<dbReference type="PROSITE" id="PS50089">
    <property type="entry name" value="ZF_RING_2"/>
    <property type="match status" value="1"/>
</dbReference>
<organism evidence="12 13">
    <name type="scientific">Mus spicilegus</name>
    <name type="common">Mound-building mouse</name>
    <dbReference type="NCBI Taxonomy" id="10103"/>
    <lineage>
        <taxon>Eukaryota</taxon>
        <taxon>Metazoa</taxon>
        <taxon>Chordata</taxon>
        <taxon>Craniata</taxon>
        <taxon>Vertebrata</taxon>
        <taxon>Euteleostomi</taxon>
        <taxon>Mammalia</taxon>
        <taxon>Eutheria</taxon>
        <taxon>Euarchontoglires</taxon>
        <taxon>Glires</taxon>
        <taxon>Rodentia</taxon>
        <taxon>Myomorpha</taxon>
        <taxon>Muroidea</taxon>
        <taxon>Muridae</taxon>
        <taxon>Murinae</taxon>
        <taxon>Mus</taxon>
        <taxon>Mus</taxon>
    </lineage>
</organism>
<proteinExistence type="predicted"/>
<dbReference type="GeneTree" id="ENSGT00740000115581"/>
<dbReference type="AlphaFoldDB" id="A0A8C6MZN5"/>
<protein>
    <recommendedName>
        <fullName evidence="6">Probable E3 SUMO-protein ligase RNF212</fullName>
    </recommendedName>
    <alternativeName>
        <fullName evidence="8">Probable E3 SUMO-protein transferase RNF212</fullName>
    </alternativeName>
    <alternativeName>
        <fullName evidence="7">RING finger protein 212</fullName>
    </alternativeName>
</protein>
<evidence type="ECO:0000256" key="9">
    <source>
        <dbReference type="PROSITE-ProRule" id="PRU00175"/>
    </source>
</evidence>
<evidence type="ECO:0000256" key="10">
    <source>
        <dbReference type="SAM" id="MobiDB-lite"/>
    </source>
</evidence>
<dbReference type="GO" id="GO:0019789">
    <property type="term" value="F:SUMO transferase activity"/>
    <property type="evidence" value="ECO:0007669"/>
    <property type="project" value="InterPro"/>
</dbReference>